<dbReference type="Pfam" id="PF12796">
    <property type="entry name" value="Ank_2"/>
    <property type="match status" value="1"/>
</dbReference>
<name>I7MMT3_TETTS</name>
<dbReference type="Gene3D" id="1.25.40.20">
    <property type="entry name" value="Ankyrin repeat-containing domain"/>
    <property type="match status" value="1"/>
</dbReference>
<dbReference type="InParanoid" id="I7MMT3"/>
<dbReference type="Proteomes" id="UP000009168">
    <property type="component" value="Unassembled WGS sequence"/>
</dbReference>
<evidence type="ECO:0000313" key="3">
    <source>
        <dbReference type="EMBL" id="EAS06700.2"/>
    </source>
</evidence>
<evidence type="ECO:0000313" key="4">
    <source>
        <dbReference type="Proteomes" id="UP000009168"/>
    </source>
</evidence>
<dbReference type="SUPFAM" id="SSF48403">
    <property type="entry name" value="Ankyrin repeat"/>
    <property type="match status" value="1"/>
</dbReference>
<feature type="coiled-coil region" evidence="1">
    <location>
        <begin position="455"/>
        <end position="505"/>
    </location>
</feature>
<proteinExistence type="predicted"/>
<reference evidence="4" key="1">
    <citation type="journal article" date="2006" name="PLoS Biol.">
        <title>Macronuclear genome sequence of the ciliate Tetrahymena thermophila, a model eukaryote.</title>
        <authorList>
            <person name="Eisen J.A."/>
            <person name="Coyne R.S."/>
            <person name="Wu M."/>
            <person name="Wu D."/>
            <person name="Thiagarajan M."/>
            <person name="Wortman J.R."/>
            <person name="Badger J.H."/>
            <person name="Ren Q."/>
            <person name="Amedeo P."/>
            <person name="Jones K.M."/>
            <person name="Tallon L.J."/>
            <person name="Delcher A.L."/>
            <person name="Salzberg S.L."/>
            <person name="Silva J.C."/>
            <person name="Haas B.J."/>
            <person name="Majoros W.H."/>
            <person name="Farzad M."/>
            <person name="Carlton J.M."/>
            <person name="Smith R.K. Jr."/>
            <person name="Garg J."/>
            <person name="Pearlman R.E."/>
            <person name="Karrer K.M."/>
            <person name="Sun L."/>
            <person name="Manning G."/>
            <person name="Elde N.C."/>
            <person name="Turkewitz A.P."/>
            <person name="Asai D.J."/>
            <person name="Wilkes D.E."/>
            <person name="Wang Y."/>
            <person name="Cai H."/>
            <person name="Collins K."/>
            <person name="Stewart B.A."/>
            <person name="Lee S.R."/>
            <person name="Wilamowska K."/>
            <person name="Weinberg Z."/>
            <person name="Ruzzo W.L."/>
            <person name="Wloga D."/>
            <person name="Gaertig J."/>
            <person name="Frankel J."/>
            <person name="Tsao C.-C."/>
            <person name="Gorovsky M.A."/>
            <person name="Keeling P.J."/>
            <person name="Waller R.F."/>
            <person name="Patron N.J."/>
            <person name="Cherry J.M."/>
            <person name="Stover N.A."/>
            <person name="Krieger C.J."/>
            <person name="del Toro C."/>
            <person name="Ryder H.F."/>
            <person name="Williamson S.C."/>
            <person name="Barbeau R.A."/>
            <person name="Hamilton E.P."/>
            <person name="Orias E."/>
        </authorList>
    </citation>
    <scope>NUCLEOTIDE SEQUENCE [LARGE SCALE GENOMIC DNA]</scope>
    <source>
        <strain evidence="4">SB210</strain>
    </source>
</reference>
<dbReference type="KEGG" id="tet:TTHERM_00688400"/>
<evidence type="ECO:0000256" key="1">
    <source>
        <dbReference type="SAM" id="Coils"/>
    </source>
</evidence>
<accession>I7MMT3</accession>
<feature type="compositionally biased region" description="Polar residues" evidence="2">
    <location>
        <begin position="531"/>
        <end position="547"/>
    </location>
</feature>
<dbReference type="SMART" id="SM00248">
    <property type="entry name" value="ANK"/>
    <property type="match status" value="2"/>
</dbReference>
<dbReference type="RefSeq" id="XP_001026942.2">
    <property type="nucleotide sequence ID" value="XM_001026942.3"/>
</dbReference>
<keyword evidence="4" id="KW-1185">Reference proteome</keyword>
<organism evidence="3 4">
    <name type="scientific">Tetrahymena thermophila (strain SB210)</name>
    <dbReference type="NCBI Taxonomy" id="312017"/>
    <lineage>
        <taxon>Eukaryota</taxon>
        <taxon>Sar</taxon>
        <taxon>Alveolata</taxon>
        <taxon>Ciliophora</taxon>
        <taxon>Intramacronucleata</taxon>
        <taxon>Oligohymenophorea</taxon>
        <taxon>Hymenostomatida</taxon>
        <taxon>Tetrahymenina</taxon>
        <taxon>Tetrahymenidae</taxon>
        <taxon>Tetrahymena</taxon>
    </lineage>
</organism>
<evidence type="ECO:0000256" key="2">
    <source>
        <dbReference type="SAM" id="MobiDB-lite"/>
    </source>
</evidence>
<dbReference type="EMBL" id="GG662260">
    <property type="protein sequence ID" value="EAS06700.2"/>
    <property type="molecule type" value="Genomic_DNA"/>
</dbReference>
<protein>
    <submittedName>
        <fullName evidence="3">Ankyrin repeat protein</fullName>
    </submittedName>
</protein>
<keyword evidence="1" id="KW-0175">Coiled coil</keyword>
<dbReference type="InterPro" id="IPR036770">
    <property type="entry name" value="Ankyrin_rpt-contain_sf"/>
</dbReference>
<dbReference type="AlphaFoldDB" id="I7MMT3"/>
<dbReference type="GeneID" id="7843991"/>
<sequence length="1200" mass="139186">MELFKNAKISNSESKLESKIGIFSRVSSANKIKNIPVRSTSAEQIQKEPQLNINQLYTNKELTKLKKTVKKNPFDPTAQLFMREIRRQEAKQNSFQRDENNFMNRTTFRSDQKRNFSSDDTCKTKSQSCSNINNVSRQTNVHHLDQSNTVQNIKLQVTNTSKIQQDNLNIQPKFLNKNMGAQFTTKGSARNFECLKYRMVMFQEYDKAIEQKKQKNNNSFKMISSKSQPKALKQQLTSALVQLKEFQDQDEMDKAVTIVSKGINGSEIQQSQQHKNTVNLEENEKSTLSRLFTQSGSNSIHFNKPSFKNQGIEQLKKNMQDESPWVYSTFSRQNMINQVKEINKQLYQKRSNSACQQQKSQFSINTMLDQENIGKINITQQENNQNEQNANNLQNLNHQKIDPEDRPVYFDVNTGKRTLGVTENERKMFASFLADKNLNVLLYSRKFDVEPNGHLQKHLQKLNQQNQINQQIRDKFNQQMLDSQIKREQQKINQELQNKHLYTDEATPSMILANNNTSNFLWNKSNNKAYNSPSNHLQESQLPSSRCSSKDQTPRTPGTITNLVSKMSKNQFISINEFLKQNEQTGQFNSQKSQESSSVLKAKKINSLINQQTQNLLEMKQISFVKQQSSSQNNVSSPQSNMYIPLNSEYANQAMQTIQEKNSFNSITDPSPIIGGMKSISPIKNRGESTIKFSSYNQIIEGNLQDLQSKSETNQSPSKNANFTYFLKMRQQELEENQAFIGFLRSKSNSKNQNISSEPQIRLASGSLTNTSRKQIKIKQHIQGSQTTRNYAYPNSSLAHIPETTTMNQISQQSLGQRSKTIIIQHLKKSQELLNSLFPTKNDPQLEREQQSVLLDKYKYLVPSEKITKVNLKKERRKQKGISQKLPKKIFDDQGIVFGRNPFLKFKSSKLMKIRLNLVKYLQKVKHLNINIYEIVEKKIFPLNPYERPGAYIFLNLCKNGTSIQIEEVLKQNQYHVNDFNELNQTGLIIAAYHNNLEACLVLLKYFSDPDIIDSTNKTALYYALKNKNHQLVRYLFFYRASPWSRQIIKYSEIQMDEEMRQIFEIARVVHFMILLPYNYDEQKLWEVFLKDPLPELLPESQNGSQQDSQSEIENQTPNYSFLNQQNSKQTSSLNHNKKSVHSIADIINQKYASISSSTPLNEYQSINSMQKLKNDDKDNKFEDEQEIYYGDLFKKQNYS</sequence>
<feature type="region of interest" description="Disordered" evidence="2">
    <location>
        <begin position="531"/>
        <end position="560"/>
    </location>
</feature>
<dbReference type="InterPro" id="IPR002110">
    <property type="entry name" value="Ankyrin_rpt"/>
</dbReference>
<gene>
    <name evidence="3" type="ORF">TTHERM_00688400</name>
</gene>
<feature type="region of interest" description="Disordered" evidence="2">
    <location>
        <begin position="749"/>
        <end position="772"/>
    </location>
</feature>